<dbReference type="EMBL" id="JAHMHR010000095">
    <property type="protein sequence ID" value="KAK1657361.1"/>
    <property type="molecule type" value="Genomic_DNA"/>
</dbReference>
<accession>A0AAJ0EMD8</accession>
<gene>
    <name evidence="1" type="ORF">BDP55DRAFT_721483</name>
</gene>
<organism evidence="1 2">
    <name type="scientific">Colletotrichum godetiae</name>
    <dbReference type="NCBI Taxonomy" id="1209918"/>
    <lineage>
        <taxon>Eukaryota</taxon>
        <taxon>Fungi</taxon>
        <taxon>Dikarya</taxon>
        <taxon>Ascomycota</taxon>
        <taxon>Pezizomycotina</taxon>
        <taxon>Sordariomycetes</taxon>
        <taxon>Hypocreomycetidae</taxon>
        <taxon>Glomerellales</taxon>
        <taxon>Glomerellaceae</taxon>
        <taxon>Colletotrichum</taxon>
        <taxon>Colletotrichum acutatum species complex</taxon>
    </lineage>
</organism>
<dbReference type="AlphaFoldDB" id="A0AAJ0EMD8"/>
<dbReference type="Proteomes" id="UP001224890">
    <property type="component" value="Unassembled WGS sequence"/>
</dbReference>
<protein>
    <submittedName>
        <fullName evidence="1">Uncharacterized protein</fullName>
    </submittedName>
</protein>
<reference evidence="1" key="1">
    <citation type="submission" date="2021-06" db="EMBL/GenBank/DDBJ databases">
        <title>Comparative genomics, transcriptomics and evolutionary studies reveal genomic signatures of adaptation to plant cell wall in hemibiotrophic fungi.</title>
        <authorList>
            <consortium name="DOE Joint Genome Institute"/>
            <person name="Baroncelli R."/>
            <person name="Diaz J.F."/>
            <person name="Benocci T."/>
            <person name="Peng M."/>
            <person name="Battaglia E."/>
            <person name="Haridas S."/>
            <person name="Andreopoulos W."/>
            <person name="Labutti K."/>
            <person name="Pangilinan J."/>
            <person name="Floch G.L."/>
            <person name="Makela M.R."/>
            <person name="Henrissat B."/>
            <person name="Grigoriev I.V."/>
            <person name="Crouch J.A."/>
            <person name="De Vries R.P."/>
            <person name="Sukno S.A."/>
            <person name="Thon M.R."/>
        </authorList>
    </citation>
    <scope>NUCLEOTIDE SEQUENCE</scope>
    <source>
        <strain evidence="1">CBS 193.32</strain>
    </source>
</reference>
<dbReference type="GeneID" id="85463043"/>
<sequence length="169" mass="18764">MASSLDREIAELIESLDEDSQTTTVHRLRSKSSPELVRIAQTEVQALSRWLGDIKALQSSSFIAQGSRPTSWKYVDHQDELLCIWGLELYEGAVGVAAILDVPVQTIGWKTVSRLPSAQSAYRQDKGKEDSHTSNVDIADIEADDGSVDDSHHNGTLGRFEPLYGQWYC</sequence>
<proteinExistence type="predicted"/>
<keyword evidence="2" id="KW-1185">Reference proteome</keyword>
<comment type="caution">
    <text evidence="1">The sequence shown here is derived from an EMBL/GenBank/DDBJ whole genome shotgun (WGS) entry which is preliminary data.</text>
</comment>
<evidence type="ECO:0000313" key="2">
    <source>
        <dbReference type="Proteomes" id="UP001224890"/>
    </source>
</evidence>
<name>A0AAJ0EMD8_9PEZI</name>
<evidence type="ECO:0000313" key="1">
    <source>
        <dbReference type="EMBL" id="KAK1657361.1"/>
    </source>
</evidence>
<dbReference type="RefSeq" id="XP_060422125.1">
    <property type="nucleotide sequence ID" value="XM_060578517.1"/>
</dbReference>